<proteinExistence type="predicted"/>
<sequence length="291" mass="31435">STTSVSTATTAVAANHPLSTILDPTLVMAMLVNPTLYSHVQQQVLSNANFMQAYQHMFAEGNPTLSPNSNSMPAKAASETQVVPSTGTTSADGLLKQVTTTPKGTKEQQQQQQPNFSTTRPRPVLTQATKPIQLISHESDFDNEQRTKPQSRFNSSDTPLTESQQQAIALTQELARRQLALTQQNRNQRNLHSTSQLSLSTPLSRHIPLSTEQMQEILTRAKNYVTRQQSDETTDSIISQPRLSYNTRRLQAALAASASSATPQTAHTIGQAAAAAIAAVSARPSSLSSSS</sequence>
<dbReference type="Proteomes" id="UP000676336">
    <property type="component" value="Unassembled WGS sequence"/>
</dbReference>
<gene>
    <name evidence="2" type="ORF">BYL167_LOCUS67780</name>
    <name evidence="4" type="ORF">GIL414_LOCUS77525</name>
    <name evidence="3" type="ORF">SMN809_LOCUS75940</name>
</gene>
<feature type="compositionally biased region" description="Polar residues" evidence="1">
    <location>
        <begin position="148"/>
        <end position="165"/>
    </location>
</feature>
<dbReference type="Proteomes" id="UP000681720">
    <property type="component" value="Unassembled WGS sequence"/>
</dbReference>
<evidence type="ECO:0000256" key="1">
    <source>
        <dbReference type="SAM" id="MobiDB-lite"/>
    </source>
</evidence>
<organism evidence="4 5">
    <name type="scientific">Rotaria magnacalcarata</name>
    <dbReference type="NCBI Taxonomy" id="392030"/>
    <lineage>
        <taxon>Eukaryota</taxon>
        <taxon>Metazoa</taxon>
        <taxon>Spiralia</taxon>
        <taxon>Gnathifera</taxon>
        <taxon>Rotifera</taxon>
        <taxon>Eurotatoria</taxon>
        <taxon>Bdelloidea</taxon>
        <taxon>Philodinida</taxon>
        <taxon>Philodinidae</taxon>
        <taxon>Rotaria</taxon>
    </lineage>
</organism>
<dbReference type="EMBL" id="CAJOBH010246338">
    <property type="protein sequence ID" value="CAF5125920.1"/>
    <property type="molecule type" value="Genomic_DNA"/>
</dbReference>
<evidence type="ECO:0000313" key="3">
    <source>
        <dbReference type="EMBL" id="CAF5202534.1"/>
    </source>
</evidence>
<feature type="compositionally biased region" description="Polar residues" evidence="1">
    <location>
        <begin position="63"/>
        <end position="103"/>
    </location>
</feature>
<feature type="compositionally biased region" description="Basic and acidic residues" evidence="1">
    <location>
        <begin position="137"/>
        <end position="147"/>
    </location>
</feature>
<feature type="non-terminal residue" evidence="4">
    <location>
        <position position="291"/>
    </location>
</feature>
<feature type="region of interest" description="Disordered" evidence="1">
    <location>
        <begin position="62"/>
        <end position="165"/>
    </location>
</feature>
<dbReference type="EMBL" id="CAJOBI010333694">
    <property type="protein sequence ID" value="CAF5202534.1"/>
    <property type="molecule type" value="Genomic_DNA"/>
</dbReference>
<dbReference type="EMBL" id="CAJOBJ010347853">
    <property type="protein sequence ID" value="CAF5204067.1"/>
    <property type="molecule type" value="Genomic_DNA"/>
</dbReference>
<feature type="compositionally biased region" description="Polar residues" evidence="1">
    <location>
        <begin position="114"/>
        <end position="130"/>
    </location>
</feature>
<accession>A0A8S3IMX7</accession>
<feature type="non-terminal residue" evidence="4">
    <location>
        <position position="1"/>
    </location>
</feature>
<dbReference type="AlphaFoldDB" id="A0A8S3IMX7"/>
<protein>
    <submittedName>
        <fullName evidence="4">Uncharacterized protein</fullName>
    </submittedName>
</protein>
<evidence type="ECO:0000313" key="4">
    <source>
        <dbReference type="EMBL" id="CAF5204067.1"/>
    </source>
</evidence>
<evidence type="ECO:0000313" key="2">
    <source>
        <dbReference type="EMBL" id="CAF5125920.1"/>
    </source>
</evidence>
<reference evidence="4" key="1">
    <citation type="submission" date="2021-02" db="EMBL/GenBank/DDBJ databases">
        <authorList>
            <person name="Nowell W R."/>
        </authorList>
    </citation>
    <scope>NUCLEOTIDE SEQUENCE</scope>
</reference>
<evidence type="ECO:0000313" key="5">
    <source>
        <dbReference type="Proteomes" id="UP000681720"/>
    </source>
</evidence>
<dbReference type="Proteomes" id="UP000681967">
    <property type="component" value="Unassembled WGS sequence"/>
</dbReference>
<comment type="caution">
    <text evidence="4">The sequence shown here is derived from an EMBL/GenBank/DDBJ whole genome shotgun (WGS) entry which is preliminary data.</text>
</comment>
<name>A0A8S3IMX7_9BILA</name>